<organism evidence="2 3">
    <name type="scientific">Cyphellophora europaea (strain CBS 101466)</name>
    <name type="common">Phialophora europaea</name>
    <dbReference type="NCBI Taxonomy" id="1220924"/>
    <lineage>
        <taxon>Eukaryota</taxon>
        <taxon>Fungi</taxon>
        <taxon>Dikarya</taxon>
        <taxon>Ascomycota</taxon>
        <taxon>Pezizomycotina</taxon>
        <taxon>Eurotiomycetes</taxon>
        <taxon>Chaetothyriomycetidae</taxon>
        <taxon>Chaetothyriales</taxon>
        <taxon>Cyphellophoraceae</taxon>
        <taxon>Cyphellophora</taxon>
    </lineage>
</organism>
<accession>W2S9H1</accession>
<dbReference type="HOGENOM" id="CLU_1089979_0_0_1"/>
<sequence>MDDTDLSRSPESEIPTSPISPVFSRGGHITDKELILRFKLVDAQRHRGKITQSRYEAKCQALLRLSSNEELLTRVHIHDASLAQGKIDQVGYDKRLRFLIDRLSEPGSLAEDDEQHEMDLKVEEALDKKSRRLYDDPRLPKDSAKSSSPEQRSPEEEKFFASDAEQGWTFKSDRATRTRSAESGLPQPKAYASEDSGASLYGGYDAQYSYGSSPASHSYGSDVDPPDDDDGWRVNIASMEPRGDVERPVRAATSR</sequence>
<dbReference type="GeneID" id="19977568"/>
<gene>
    <name evidence="2" type="ORF">HMPREF1541_10229</name>
</gene>
<feature type="compositionally biased region" description="Basic and acidic residues" evidence="1">
    <location>
        <begin position="1"/>
        <end position="11"/>
    </location>
</feature>
<feature type="compositionally biased region" description="Basic and acidic residues" evidence="1">
    <location>
        <begin position="129"/>
        <end position="144"/>
    </location>
</feature>
<dbReference type="Proteomes" id="UP000030752">
    <property type="component" value="Unassembled WGS sequence"/>
</dbReference>
<feature type="region of interest" description="Disordered" evidence="1">
    <location>
        <begin position="1"/>
        <end position="23"/>
    </location>
</feature>
<evidence type="ECO:0000256" key="1">
    <source>
        <dbReference type="SAM" id="MobiDB-lite"/>
    </source>
</evidence>
<feature type="region of interest" description="Disordered" evidence="1">
    <location>
        <begin position="129"/>
        <end position="255"/>
    </location>
</feature>
<keyword evidence="3" id="KW-1185">Reference proteome</keyword>
<feature type="compositionally biased region" description="Polar residues" evidence="1">
    <location>
        <begin position="209"/>
        <end position="219"/>
    </location>
</feature>
<feature type="compositionally biased region" description="Basic and acidic residues" evidence="1">
    <location>
        <begin position="171"/>
        <end position="180"/>
    </location>
</feature>
<feature type="compositionally biased region" description="Low complexity" evidence="1">
    <location>
        <begin position="12"/>
        <end position="21"/>
    </location>
</feature>
<name>W2S9H1_CYPE1</name>
<dbReference type="VEuPathDB" id="FungiDB:HMPREF1541_10229"/>
<dbReference type="RefSeq" id="XP_008713122.1">
    <property type="nucleotide sequence ID" value="XM_008714900.1"/>
</dbReference>
<evidence type="ECO:0000313" key="3">
    <source>
        <dbReference type="Proteomes" id="UP000030752"/>
    </source>
</evidence>
<evidence type="ECO:0000313" key="2">
    <source>
        <dbReference type="EMBL" id="ETN44559.1"/>
    </source>
</evidence>
<protein>
    <submittedName>
        <fullName evidence="2">Uncharacterized protein</fullName>
    </submittedName>
</protein>
<dbReference type="InParanoid" id="W2S9H1"/>
<dbReference type="EMBL" id="KB822714">
    <property type="protein sequence ID" value="ETN44559.1"/>
    <property type="molecule type" value="Genomic_DNA"/>
</dbReference>
<reference evidence="2 3" key="1">
    <citation type="submission" date="2013-03" db="EMBL/GenBank/DDBJ databases">
        <title>The Genome Sequence of Phialophora europaea CBS 101466.</title>
        <authorList>
            <consortium name="The Broad Institute Genomics Platform"/>
            <person name="Cuomo C."/>
            <person name="de Hoog S."/>
            <person name="Gorbushina A."/>
            <person name="Walker B."/>
            <person name="Young S.K."/>
            <person name="Zeng Q."/>
            <person name="Gargeya S."/>
            <person name="Fitzgerald M."/>
            <person name="Haas B."/>
            <person name="Abouelleil A."/>
            <person name="Allen A.W."/>
            <person name="Alvarado L."/>
            <person name="Arachchi H.M."/>
            <person name="Berlin A.M."/>
            <person name="Chapman S.B."/>
            <person name="Gainer-Dewar J."/>
            <person name="Goldberg J."/>
            <person name="Griggs A."/>
            <person name="Gujja S."/>
            <person name="Hansen M."/>
            <person name="Howarth C."/>
            <person name="Imamovic A."/>
            <person name="Ireland A."/>
            <person name="Larimer J."/>
            <person name="McCowan C."/>
            <person name="Murphy C."/>
            <person name="Pearson M."/>
            <person name="Poon T.W."/>
            <person name="Priest M."/>
            <person name="Roberts A."/>
            <person name="Saif S."/>
            <person name="Shea T."/>
            <person name="Sisk P."/>
            <person name="Sykes S."/>
            <person name="Wortman J."/>
            <person name="Nusbaum C."/>
            <person name="Birren B."/>
        </authorList>
    </citation>
    <scope>NUCLEOTIDE SEQUENCE [LARGE SCALE GENOMIC DNA]</scope>
    <source>
        <strain evidence="2 3">CBS 101466</strain>
    </source>
</reference>
<proteinExistence type="predicted"/>
<dbReference type="AlphaFoldDB" id="W2S9H1"/>